<name>A0A2S9XLZ3_9BACT</name>
<dbReference type="InterPro" id="IPR009057">
    <property type="entry name" value="Homeodomain-like_sf"/>
</dbReference>
<dbReference type="EMBL" id="PVNL01000146">
    <property type="protein sequence ID" value="PRP93873.1"/>
    <property type="molecule type" value="Genomic_DNA"/>
</dbReference>
<protein>
    <recommendedName>
        <fullName evidence="3">Transposase</fullName>
    </recommendedName>
</protein>
<dbReference type="SUPFAM" id="SSF46689">
    <property type="entry name" value="Homeodomain-like"/>
    <property type="match status" value="1"/>
</dbReference>
<dbReference type="Pfam" id="PF13565">
    <property type="entry name" value="HTH_32"/>
    <property type="match status" value="1"/>
</dbReference>
<evidence type="ECO:0000313" key="1">
    <source>
        <dbReference type="EMBL" id="PRP93873.1"/>
    </source>
</evidence>
<accession>A0A2S9XLZ3</accession>
<dbReference type="Proteomes" id="UP000238823">
    <property type="component" value="Unassembled WGS sequence"/>
</dbReference>
<organism evidence="1 2">
    <name type="scientific">Enhygromyxa salina</name>
    <dbReference type="NCBI Taxonomy" id="215803"/>
    <lineage>
        <taxon>Bacteria</taxon>
        <taxon>Pseudomonadati</taxon>
        <taxon>Myxococcota</taxon>
        <taxon>Polyangia</taxon>
        <taxon>Nannocystales</taxon>
        <taxon>Nannocystaceae</taxon>
        <taxon>Enhygromyxa</taxon>
    </lineage>
</organism>
<evidence type="ECO:0000313" key="2">
    <source>
        <dbReference type="Proteomes" id="UP000238823"/>
    </source>
</evidence>
<sequence>MELMRLASHETPDEAVRVRAHIILSWAAGATGAQSAALLNTSRRTISKWRARFDEGGVNALWDRPRPGAPPTISKGKVSELLRLRQSPPPIGTPRWTTRMLAKRTGLSQSTVVRLSAKLRDRGDHSDHAEHAFM</sequence>
<gene>
    <name evidence="1" type="ORF">ENSA7_79140</name>
</gene>
<proteinExistence type="predicted"/>
<reference evidence="1 2" key="1">
    <citation type="submission" date="2018-03" db="EMBL/GenBank/DDBJ databases">
        <title>Draft Genome Sequences of the Obligatory Marine Myxobacteria Enhygromyxa salina SWB007.</title>
        <authorList>
            <person name="Poehlein A."/>
            <person name="Moghaddam J.A."/>
            <person name="Harms H."/>
            <person name="Alanjari M."/>
            <person name="Koenig G.M."/>
            <person name="Daniel R."/>
            <person name="Schaeberle T.F."/>
        </authorList>
    </citation>
    <scope>NUCLEOTIDE SEQUENCE [LARGE SCALE GENOMIC DNA]</scope>
    <source>
        <strain evidence="1 2">SWB007</strain>
    </source>
</reference>
<comment type="caution">
    <text evidence="1">The sequence shown here is derived from an EMBL/GenBank/DDBJ whole genome shotgun (WGS) entry which is preliminary data.</text>
</comment>
<evidence type="ECO:0008006" key="3">
    <source>
        <dbReference type="Google" id="ProtNLM"/>
    </source>
</evidence>
<dbReference type="AlphaFoldDB" id="A0A2S9XLZ3"/>